<dbReference type="GeneID" id="36544919"/>
<name>A0A2I1D025_ASPC2</name>
<organism evidence="2 3">
    <name type="scientific">Aspergillus campestris (strain IBT 28561)</name>
    <dbReference type="NCBI Taxonomy" id="1392248"/>
    <lineage>
        <taxon>Eukaryota</taxon>
        <taxon>Fungi</taxon>
        <taxon>Dikarya</taxon>
        <taxon>Ascomycota</taxon>
        <taxon>Pezizomycotina</taxon>
        <taxon>Eurotiomycetes</taxon>
        <taxon>Eurotiomycetidae</taxon>
        <taxon>Eurotiales</taxon>
        <taxon>Aspergillaceae</taxon>
        <taxon>Aspergillus</taxon>
        <taxon>Aspergillus subgen. Circumdati</taxon>
    </lineage>
</organism>
<sequence length="191" mass="22272">MQVSRQRQIRMGPPPDREINLFISESTTYSRLKAKGLCHRGVIPDFYGTIRKIQPASWPSLTMFLDDELPPNATVIEYIPNLQQIDLSNYTERRLETLRDILDEIHNAGVLHGDAYPRNMMVSLSPGERDRVLWIDFDSAQTFAEGDSLSSRQRQWVGDEVELVDYFVDALPKDFEEGRLNRTWSYYHQYD</sequence>
<dbReference type="GO" id="GO:0005524">
    <property type="term" value="F:ATP binding"/>
    <property type="evidence" value="ECO:0007669"/>
    <property type="project" value="InterPro"/>
</dbReference>
<feature type="domain" description="Protein kinase" evidence="1">
    <location>
        <begin position="1"/>
        <end position="191"/>
    </location>
</feature>
<proteinExistence type="predicted"/>
<dbReference type="PROSITE" id="PS50011">
    <property type="entry name" value="PROTEIN_KINASE_DOM"/>
    <property type="match status" value="1"/>
</dbReference>
<dbReference type="Pfam" id="PF06293">
    <property type="entry name" value="Kdo"/>
    <property type="match status" value="1"/>
</dbReference>
<dbReference type="GO" id="GO:0004672">
    <property type="term" value="F:protein kinase activity"/>
    <property type="evidence" value="ECO:0007669"/>
    <property type="project" value="InterPro"/>
</dbReference>
<evidence type="ECO:0000313" key="2">
    <source>
        <dbReference type="EMBL" id="PKY03227.1"/>
    </source>
</evidence>
<dbReference type="EMBL" id="MSFM01000008">
    <property type="protein sequence ID" value="PKY03227.1"/>
    <property type="molecule type" value="Genomic_DNA"/>
</dbReference>
<evidence type="ECO:0000259" key="1">
    <source>
        <dbReference type="PROSITE" id="PS50011"/>
    </source>
</evidence>
<gene>
    <name evidence="2" type="ORF">P168DRAFT_291359</name>
</gene>
<dbReference type="SUPFAM" id="SSF56112">
    <property type="entry name" value="Protein kinase-like (PK-like)"/>
    <property type="match status" value="1"/>
</dbReference>
<keyword evidence="3" id="KW-1185">Reference proteome</keyword>
<accession>A0A2I1D025</accession>
<reference evidence="2" key="1">
    <citation type="submission" date="2016-12" db="EMBL/GenBank/DDBJ databases">
        <title>The genomes of Aspergillus section Nigri reveals drivers in fungal speciation.</title>
        <authorList>
            <consortium name="DOE Joint Genome Institute"/>
            <person name="Vesth T.C."/>
            <person name="Nybo J."/>
            <person name="Theobald S."/>
            <person name="Brandl J."/>
            <person name="Frisvad J.C."/>
            <person name="Nielsen K.F."/>
            <person name="Lyhne E.K."/>
            <person name="Kogle M.E."/>
            <person name="Kuo A."/>
            <person name="Riley R."/>
            <person name="Clum A."/>
            <person name="Nolan M."/>
            <person name="Lipzen A."/>
            <person name="Salamov A."/>
            <person name="Henrissat B."/>
            <person name="Wiebenga A."/>
            <person name="De vries R.P."/>
            <person name="Grigoriev I.V."/>
            <person name="Mortensen U.H."/>
            <person name="Andersen M.R."/>
            <person name="Baker S.E."/>
        </authorList>
    </citation>
    <scope>NUCLEOTIDE SEQUENCE</scope>
    <source>
        <strain evidence="2">IBT 28561</strain>
    </source>
</reference>
<dbReference type="Proteomes" id="UP000234254">
    <property type="component" value="Unassembled WGS sequence"/>
</dbReference>
<evidence type="ECO:0000313" key="3">
    <source>
        <dbReference type="Proteomes" id="UP000234254"/>
    </source>
</evidence>
<protein>
    <recommendedName>
        <fullName evidence="1">Protein kinase domain-containing protein</fullName>
    </recommendedName>
</protein>
<dbReference type="OrthoDB" id="4185642at2759"/>
<dbReference type="AlphaFoldDB" id="A0A2I1D025"/>
<dbReference type="InterPro" id="IPR011009">
    <property type="entry name" value="Kinase-like_dom_sf"/>
</dbReference>
<comment type="caution">
    <text evidence="2">The sequence shown here is derived from an EMBL/GenBank/DDBJ whole genome shotgun (WGS) entry which is preliminary data.</text>
</comment>
<dbReference type="InterPro" id="IPR000719">
    <property type="entry name" value="Prot_kinase_dom"/>
</dbReference>
<dbReference type="VEuPathDB" id="FungiDB:P168DRAFT_291359"/>
<dbReference type="Gene3D" id="1.10.510.10">
    <property type="entry name" value="Transferase(Phosphotransferase) domain 1"/>
    <property type="match status" value="1"/>
</dbReference>
<dbReference type="RefSeq" id="XP_024691821.1">
    <property type="nucleotide sequence ID" value="XM_024837395.1"/>
</dbReference>